<dbReference type="Pfam" id="PF03864">
    <property type="entry name" value="Phage_cap_E"/>
    <property type="match status" value="1"/>
</dbReference>
<keyword evidence="2" id="KW-1185">Reference proteome</keyword>
<evidence type="ECO:0000313" key="1">
    <source>
        <dbReference type="EMBL" id="KEO53410.1"/>
    </source>
</evidence>
<evidence type="ECO:0000313" key="2">
    <source>
        <dbReference type="Proteomes" id="UP000027432"/>
    </source>
</evidence>
<dbReference type="STRING" id="1353537.TP2_17930"/>
<gene>
    <name evidence="1" type="ORF">TP2_17930</name>
</gene>
<dbReference type="eggNOG" id="ENOG502Z7JG">
    <property type="taxonomic scope" value="Bacteria"/>
</dbReference>
<dbReference type="OrthoDB" id="6388191at2"/>
<proteinExistence type="predicted"/>
<dbReference type="AlphaFoldDB" id="A0A074JC30"/>
<comment type="caution">
    <text evidence="1">The sequence shown here is derived from an EMBL/GenBank/DDBJ whole genome shotgun (WGS) entry which is preliminary data.</text>
</comment>
<sequence>MTVSFSDPAFSVSTLSALVNEENFVPSRIEKLGIFRSKPISTTKTAIEKKNGELKLVPPSPRGGPGSTVKDGKRSLVELAVPHFEVNDAFYAESIQDKREFGTEATLKSVTVAVYEKMLAARNNLLATEEHARMGAIKGVVTYADGSSLNLYDELEVTAPDKTWLDLSNSAATDGALRRACSGVVRKIMDKLGAYPMTGVHAFCGDTFFDDLITHPEVRETYRGTSEAAFLRSGYVNEEAPGAYAAFSFGGIIFENYRGGADATFVAPTECRVFPLGVPDLFISAYAPADYMETVNTEGERFTAKIRQMANEKGANIDVQMNALQYCSRPELLFELSSEADPAA</sequence>
<dbReference type="InterPro" id="IPR005564">
    <property type="entry name" value="Major_capsid_GpE"/>
</dbReference>
<dbReference type="RefSeq" id="WP_038076438.1">
    <property type="nucleotide sequence ID" value="NZ_AUND01000016.1"/>
</dbReference>
<reference evidence="1 2" key="1">
    <citation type="submission" date="2013-07" db="EMBL/GenBank/DDBJ databases">
        <title>Thioclava pacifica DSM 10166 Genome Sequencing.</title>
        <authorList>
            <person name="Lai Q."/>
            <person name="Shao Z."/>
        </authorList>
    </citation>
    <scope>NUCLEOTIDE SEQUENCE [LARGE SCALE GENOMIC DNA]</scope>
    <source>
        <strain evidence="1 2">DSM 10166</strain>
    </source>
</reference>
<dbReference type="EMBL" id="AUND01000016">
    <property type="protein sequence ID" value="KEO53410.1"/>
    <property type="molecule type" value="Genomic_DNA"/>
</dbReference>
<protein>
    <recommendedName>
        <fullName evidence="3">Elements of external origin</fullName>
    </recommendedName>
</protein>
<accession>A0A074JC30</accession>
<dbReference type="Proteomes" id="UP000027432">
    <property type="component" value="Unassembled WGS sequence"/>
</dbReference>
<evidence type="ECO:0008006" key="3">
    <source>
        <dbReference type="Google" id="ProtNLM"/>
    </source>
</evidence>
<organism evidence="1 2">
    <name type="scientific">Thioclava pacifica DSM 10166</name>
    <dbReference type="NCBI Taxonomy" id="1353537"/>
    <lineage>
        <taxon>Bacteria</taxon>
        <taxon>Pseudomonadati</taxon>
        <taxon>Pseudomonadota</taxon>
        <taxon>Alphaproteobacteria</taxon>
        <taxon>Rhodobacterales</taxon>
        <taxon>Paracoccaceae</taxon>
        <taxon>Thioclava</taxon>
    </lineage>
</organism>
<name>A0A074JC30_9RHOB</name>